<feature type="non-terminal residue" evidence="11">
    <location>
        <position position="1"/>
    </location>
</feature>
<evidence type="ECO:0000256" key="1">
    <source>
        <dbReference type="ARBA" id="ARBA00004651"/>
    </source>
</evidence>
<dbReference type="CDD" id="cd00637">
    <property type="entry name" value="7tm_classA_rhodopsin-like"/>
    <property type="match status" value="1"/>
</dbReference>
<evidence type="ECO:0000256" key="3">
    <source>
        <dbReference type="ARBA" id="ARBA00022692"/>
    </source>
</evidence>
<dbReference type="PANTHER" id="PTHR22752">
    <property type="entry name" value="G PROTEIN-COUPLED RECEPTOR"/>
    <property type="match status" value="1"/>
</dbReference>
<gene>
    <name evidence="11" type="ORF">NEMVEDRAFT_v1g8795</name>
</gene>
<proteinExistence type="predicted"/>
<feature type="transmembrane region" description="Helical" evidence="9">
    <location>
        <begin position="32"/>
        <end position="55"/>
    </location>
</feature>
<evidence type="ECO:0000313" key="12">
    <source>
        <dbReference type="Proteomes" id="UP000001593"/>
    </source>
</evidence>
<dbReference type="SUPFAM" id="SSF81321">
    <property type="entry name" value="Family A G protein-coupled receptor-like"/>
    <property type="match status" value="1"/>
</dbReference>
<protein>
    <recommendedName>
        <fullName evidence="10">G-protein coupled receptors family 1 profile domain-containing protein</fullName>
    </recommendedName>
</protein>
<evidence type="ECO:0000259" key="10">
    <source>
        <dbReference type="PROSITE" id="PS50262"/>
    </source>
</evidence>
<evidence type="ECO:0000256" key="6">
    <source>
        <dbReference type="ARBA" id="ARBA00023136"/>
    </source>
</evidence>
<keyword evidence="4 9" id="KW-1133">Transmembrane helix</keyword>
<evidence type="ECO:0000256" key="2">
    <source>
        <dbReference type="ARBA" id="ARBA00022475"/>
    </source>
</evidence>
<dbReference type="Gene3D" id="1.20.1070.10">
    <property type="entry name" value="Rhodopsin 7-helix transmembrane proteins"/>
    <property type="match status" value="1"/>
</dbReference>
<dbReference type="GO" id="GO:0005886">
    <property type="term" value="C:plasma membrane"/>
    <property type="evidence" value="ECO:0007669"/>
    <property type="project" value="UniProtKB-SubCell"/>
</dbReference>
<dbReference type="InterPro" id="IPR017452">
    <property type="entry name" value="GPCR_Rhodpsn_7TM"/>
</dbReference>
<dbReference type="GO" id="GO:0004930">
    <property type="term" value="F:G protein-coupled receptor activity"/>
    <property type="evidence" value="ECO:0007669"/>
    <property type="project" value="UniProtKB-KW"/>
</dbReference>
<dbReference type="InParanoid" id="A7TCN9"/>
<evidence type="ECO:0000256" key="7">
    <source>
        <dbReference type="ARBA" id="ARBA00023170"/>
    </source>
</evidence>
<dbReference type="PROSITE" id="PS50262">
    <property type="entry name" value="G_PROTEIN_RECEP_F1_2"/>
    <property type="match status" value="1"/>
</dbReference>
<feature type="non-terminal residue" evidence="11">
    <location>
        <position position="111"/>
    </location>
</feature>
<evidence type="ECO:0000313" key="11">
    <source>
        <dbReference type="EMBL" id="EDO26178.1"/>
    </source>
</evidence>
<dbReference type="InterPro" id="IPR000276">
    <property type="entry name" value="GPCR_Rhodpsn"/>
</dbReference>
<dbReference type="PhylomeDB" id="A7TCN9"/>
<dbReference type="PROSITE" id="PS00237">
    <property type="entry name" value="G_PROTEIN_RECEP_F1_1"/>
    <property type="match status" value="1"/>
</dbReference>
<feature type="transmembrane region" description="Helical" evidence="9">
    <location>
        <begin position="75"/>
        <end position="99"/>
    </location>
</feature>
<dbReference type="HOGENOM" id="CLU_2164743_0_0_1"/>
<reference evidence="11 12" key="1">
    <citation type="journal article" date="2007" name="Science">
        <title>Sea anemone genome reveals ancestral eumetazoan gene repertoire and genomic organization.</title>
        <authorList>
            <person name="Putnam N.H."/>
            <person name="Srivastava M."/>
            <person name="Hellsten U."/>
            <person name="Dirks B."/>
            <person name="Chapman J."/>
            <person name="Salamov A."/>
            <person name="Terry A."/>
            <person name="Shapiro H."/>
            <person name="Lindquist E."/>
            <person name="Kapitonov V.V."/>
            <person name="Jurka J."/>
            <person name="Genikhovich G."/>
            <person name="Grigoriev I.V."/>
            <person name="Lucas S.M."/>
            <person name="Steele R.E."/>
            <person name="Finnerty J.R."/>
            <person name="Technau U."/>
            <person name="Martindale M.Q."/>
            <person name="Rokhsar D.S."/>
        </authorList>
    </citation>
    <scope>NUCLEOTIDE SEQUENCE [LARGE SCALE GENOMIC DNA]</scope>
    <source>
        <strain evidence="12">CH2 X CH6</strain>
    </source>
</reference>
<evidence type="ECO:0000256" key="5">
    <source>
        <dbReference type="ARBA" id="ARBA00023040"/>
    </source>
</evidence>
<dbReference type="eggNOG" id="KOG3656">
    <property type="taxonomic scope" value="Eukaryota"/>
</dbReference>
<feature type="domain" description="G-protein coupled receptors family 1 profile" evidence="10">
    <location>
        <begin position="1"/>
        <end position="111"/>
    </location>
</feature>
<evidence type="ECO:0000256" key="9">
    <source>
        <dbReference type="SAM" id="Phobius"/>
    </source>
</evidence>
<dbReference type="PANTHER" id="PTHR22752:SF14">
    <property type="entry name" value="G-PROTEIN COUPLED RECEPTORS FAMILY 1 PROFILE DOMAIN-CONTAINING PROTEIN"/>
    <property type="match status" value="1"/>
</dbReference>
<keyword evidence="3 9" id="KW-0812">Transmembrane</keyword>
<keyword evidence="5" id="KW-0297">G-protein coupled receptor</keyword>
<evidence type="ECO:0000256" key="4">
    <source>
        <dbReference type="ARBA" id="ARBA00022989"/>
    </source>
</evidence>
<comment type="subcellular location">
    <subcellularLocation>
        <location evidence="1">Cell membrane</location>
        <topology evidence="1">Multi-pass membrane protein</topology>
    </subcellularLocation>
</comment>
<dbReference type="AlphaFoldDB" id="A7TCN9"/>
<name>A7TCN9_NEMVE</name>
<keyword evidence="6 9" id="KW-0472">Membrane</keyword>
<evidence type="ECO:0000256" key="8">
    <source>
        <dbReference type="ARBA" id="ARBA00023224"/>
    </source>
</evidence>
<organism evidence="11 12">
    <name type="scientific">Nematostella vectensis</name>
    <name type="common">Starlet sea anemone</name>
    <dbReference type="NCBI Taxonomy" id="45351"/>
    <lineage>
        <taxon>Eukaryota</taxon>
        <taxon>Metazoa</taxon>
        <taxon>Cnidaria</taxon>
        <taxon>Anthozoa</taxon>
        <taxon>Hexacorallia</taxon>
        <taxon>Actiniaria</taxon>
        <taxon>Edwardsiidae</taxon>
        <taxon>Nematostella</taxon>
    </lineage>
</organism>
<dbReference type="Proteomes" id="UP000001593">
    <property type="component" value="Unassembled WGS sequence"/>
</dbReference>
<accession>A7TCN9</accession>
<keyword evidence="12" id="KW-1185">Reference proteome</keyword>
<keyword evidence="2" id="KW-1003">Cell membrane</keyword>
<keyword evidence="8" id="KW-0807">Transducer</keyword>
<dbReference type="Pfam" id="PF00001">
    <property type="entry name" value="7tm_1"/>
    <property type="match status" value="1"/>
</dbReference>
<sequence>ASVANLTMITVHRYIYIVHWKKYKLYFTTRRLVMFGASAWLFALTLSAPPLLGWGEYGYVHDQRYCFVLWSSNLFYMYFTVIICFFGPLLTMAVCYYKILMFTRTLRKRLH</sequence>
<dbReference type="EMBL" id="DS476599">
    <property type="protein sequence ID" value="EDO26178.1"/>
    <property type="molecule type" value="Genomic_DNA"/>
</dbReference>
<keyword evidence="7" id="KW-0675">Receptor</keyword>